<organism evidence="1 3">
    <name type="scientific">Winslowiella toletana</name>
    <dbReference type="NCBI Taxonomy" id="92490"/>
    <lineage>
        <taxon>Bacteria</taxon>
        <taxon>Pseudomonadati</taxon>
        <taxon>Pseudomonadota</taxon>
        <taxon>Gammaproteobacteria</taxon>
        <taxon>Enterobacterales</taxon>
        <taxon>Erwiniaceae</taxon>
        <taxon>Winslowiella</taxon>
    </lineage>
</organism>
<dbReference type="RefSeq" id="WP_209499562.1">
    <property type="nucleotide sequence ID" value="NZ_JAGGMQ010000002.1"/>
</dbReference>
<comment type="caution">
    <text evidence="1">The sequence shown here is derived from an EMBL/GenBank/DDBJ whole genome shotgun (WGS) entry which is preliminary data.</text>
</comment>
<dbReference type="EMBL" id="JAGGMQ010000002">
    <property type="protein sequence ID" value="MBP2171587.1"/>
    <property type="molecule type" value="Genomic_DNA"/>
</dbReference>
<keyword evidence="3" id="KW-1185">Reference proteome</keyword>
<reference evidence="1" key="3">
    <citation type="submission" date="2024-05" db="EMBL/GenBank/DDBJ databases">
        <title>Genome mining of underrepresented organisms for secondary metabolites.</title>
        <authorList>
            <person name="D'Agostino P.M."/>
        </authorList>
    </citation>
    <scope>NUCLEOTIDE SEQUENCE</scope>
    <source>
        <strain evidence="1 3">WS4403</strain>
    </source>
</reference>
<reference evidence="3" key="2">
    <citation type="submission" date="2023-07" db="EMBL/GenBank/DDBJ databases">
        <title>Genome mining of underrepresented organisms for secondary metabolites.</title>
        <authorList>
            <person name="D'Agostino P.M."/>
        </authorList>
    </citation>
    <scope>NUCLEOTIDE SEQUENCE [LARGE SCALE GENOMIC DNA]</scope>
    <source>
        <strain evidence="3">WS4403</strain>
    </source>
</reference>
<evidence type="ECO:0000313" key="2">
    <source>
        <dbReference type="EMBL" id="MBP2171587.1"/>
    </source>
</evidence>
<reference evidence="1 3" key="1">
    <citation type="submission" date="2021-03" db="EMBL/GenBank/DDBJ databases">
        <authorList>
            <person name="D'Agostino P."/>
            <person name="Huntemann M."/>
            <person name="Clum A."/>
            <person name="Spunde A."/>
            <person name="Palaniappan K."/>
            <person name="Ritter S."/>
            <person name="Mikhailova N."/>
            <person name="Chen I.-M."/>
            <person name="Stamatis D."/>
            <person name="Reddy T."/>
            <person name="O'Malley R."/>
            <person name="Daum C."/>
            <person name="Shapiro N."/>
            <person name="Ivanova N."/>
            <person name="Kyrpides N."/>
            <person name="Woyke T."/>
        </authorList>
    </citation>
    <scope>NUCLEOTIDE SEQUENCE [LARGE SCALE GENOMIC DNA]</scope>
    <source>
        <strain evidence="1 3">WS4403</strain>
    </source>
</reference>
<dbReference type="EMBL" id="JAGGMQ010000002">
    <property type="protein sequence ID" value="MBP2171581.1"/>
    <property type="molecule type" value="Genomic_DNA"/>
</dbReference>
<protein>
    <submittedName>
        <fullName evidence="1">Uncharacterized protein</fullName>
    </submittedName>
</protein>
<evidence type="ECO:0000313" key="1">
    <source>
        <dbReference type="EMBL" id="MBP2171581.1"/>
    </source>
</evidence>
<accession>A0ABS4PHK1</accession>
<sequence>MSINREQVDITVLNEATSLLKPNQDVTPVNVNNCQICGEPMSKTPGTMSFDCGGDCLCCMTFHGDPDAIEIVEKLTGEKVNVWGSSYRSSKVEGL</sequence>
<proteinExistence type="predicted"/>
<dbReference type="Proteomes" id="UP001195624">
    <property type="component" value="Unassembled WGS sequence"/>
</dbReference>
<name>A0ABS4PHK1_9GAMM</name>
<evidence type="ECO:0000313" key="3">
    <source>
        <dbReference type="Proteomes" id="UP001195624"/>
    </source>
</evidence>
<gene>
    <name evidence="1" type="ORF">J2125_004877</name>
    <name evidence="2" type="ORF">J2125_004883</name>
</gene>